<evidence type="ECO:0000256" key="1">
    <source>
        <dbReference type="SAM" id="MobiDB-lite"/>
    </source>
</evidence>
<name>A0ABD1XWX1_9MARC</name>
<protein>
    <submittedName>
        <fullName evidence="2">Uncharacterized protein</fullName>
    </submittedName>
</protein>
<dbReference type="Proteomes" id="UP001605036">
    <property type="component" value="Unassembled WGS sequence"/>
</dbReference>
<feature type="compositionally biased region" description="Basic residues" evidence="1">
    <location>
        <begin position="128"/>
        <end position="139"/>
    </location>
</feature>
<keyword evidence="3" id="KW-1185">Reference proteome</keyword>
<feature type="region of interest" description="Disordered" evidence="1">
    <location>
        <begin position="40"/>
        <end position="66"/>
    </location>
</feature>
<accession>A0ABD1XWX1</accession>
<reference evidence="2 3" key="1">
    <citation type="submission" date="2024-09" db="EMBL/GenBank/DDBJ databases">
        <title>Chromosome-scale assembly of Riccia fluitans.</title>
        <authorList>
            <person name="Paukszto L."/>
            <person name="Sawicki J."/>
            <person name="Karawczyk K."/>
            <person name="Piernik-Szablinska J."/>
            <person name="Szczecinska M."/>
            <person name="Mazdziarz M."/>
        </authorList>
    </citation>
    <scope>NUCLEOTIDE SEQUENCE [LARGE SCALE GENOMIC DNA]</scope>
    <source>
        <strain evidence="2">Rf_01</strain>
        <tissue evidence="2">Aerial parts of the thallus</tissue>
    </source>
</reference>
<sequence length="199" mass="22788">MRKLQVGHGEERKRRNTWWTRTRAVLGTRGERTLELQATDVQSERAKASKASRQNGAGTRHTKRTKVSRRHFDAELYIGKRQNTRIRKIAKVTSRELNDETANVENAKPGGNGYQQSKSEFETSQNGRRGKRMHYGPKQKLPKKLPVWDVAGGNTKEIGNVCLLQPMEACQGFKRDPLLLHSRTRLTGNLCDQHFLLRT</sequence>
<feature type="compositionally biased region" description="Polar residues" evidence="1">
    <location>
        <begin position="114"/>
        <end position="127"/>
    </location>
</feature>
<dbReference type="EMBL" id="JBHFFA010000007">
    <property type="protein sequence ID" value="KAL2613434.1"/>
    <property type="molecule type" value="Genomic_DNA"/>
</dbReference>
<comment type="caution">
    <text evidence="2">The sequence shown here is derived from an EMBL/GenBank/DDBJ whole genome shotgun (WGS) entry which is preliminary data.</text>
</comment>
<proteinExistence type="predicted"/>
<gene>
    <name evidence="2" type="ORF">R1flu_025126</name>
</gene>
<evidence type="ECO:0000313" key="3">
    <source>
        <dbReference type="Proteomes" id="UP001605036"/>
    </source>
</evidence>
<feature type="region of interest" description="Disordered" evidence="1">
    <location>
        <begin position="103"/>
        <end position="139"/>
    </location>
</feature>
<organism evidence="2 3">
    <name type="scientific">Riccia fluitans</name>
    <dbReference type="NCBI Taxonomy" id="41844"/>
    <lineage>
        <taxon>Eukaryota</taxon>
        <taxon>Viridiplantae</taxon>
        <taxon>Streptophyta</taxon>
        <taxon>Embryophyta</taxon>
        <taxon>Marchantiophyta</taxon>
        <taxon>Marchantiopsida</taxon>
        <taxon>Marchantiidae</taxon>
        <taxon>Marchantiales</taxon>
        <taxon>Ricciaceae</taxon>
        <taxon>Riccia</taxon>
    </lineage>
</organism>
<dbReference type="AlphaFoldDB" id="A0ABD1XWX1"/>
<evidence type="ECO:0000313" key="2">
    <source>
        <dbReference type="EMBL" id="KAL2613434.1"/>
    </source>
</evidence>